<name>A0ABN6RTM0_9BACT</name>
<reference evidence="1" key="1">
    <citation type="submission" date="2022-08" db="EMBL/GenBank/DDBJ databases">
        <title>Genome Sequence of the sulphate-reducing bacterium, Pseudodesulfovibrio portus JCM14722.</title>
        <authorList>
            <person name="Kondo R."/>
            <person name="Kataoka T."/>
        </authorList>
    </citation>
    <scope>NUCLEOTIDE SEQUENCE</scope>
    <source>
        <strain evidence="1">JCM 14722</strain>
    </source>
</reference>
<dbReference type="EMBL" id="AP026708">
    <property type="protein sequence ID" value="BDQ34452.1"/>
    <property type="molecule type" value="Genomic_DNA"/>
</dbReference>
<proteinExistence type="predicted"/>
<dbReference type="InterPro" id="IPR011051">
    <property type="entry name" value="RmlC_Cupin_sf"/>
</dbReference>
<sequence>MDTVFAAFDTGTVAGPDFDTGSDSLDWHPHPAFTGVALKHLVTGKDTDNRFSVHLVRLEPGAEIGHHVHKTNWELHEVVAGSGCCRLLGRDKDYRCGVVAVMPEGVGHSVHAGPDGLCLFAKFVPALA</sequence>
<accession>A0ABN6RTM0</accession>
<dbReference type="RefSeq" id="WP_264981360.1">
    <property type="nucleotide sequence ID" value="NZ_AP026708.1"/>
</dbReference>
<protein>
    <recommendedName>
        <fullName evidence="3">Cupin domain-containing protein</fullName>
    </recommendedName>
</protein>
<gene>
    <name evidence="1" type="ORF">JCM14722_19940</name>
</gene>
<evidence type="ECO:0000313" key="2">
    <source>
        <dbReference type="Proteomes" id="UP001061361"/>
    </source>
</evidence>
<keyword evidence="2" id="KW-1185">Reference proteome</keyword>
<evidence type="ECO:0000313" key="1">
    <source>
        <dbReference type="EMBL" id="BDQ34452.1"/>
    </source>
</evidence>
<organism evidence="1 2">
    <name type="scientific">Pseudodesulfovibrio portus</name>
    <dbReference type="NCBI Taxonomy" id="231439"/>
    <lineage>
        <taxon>Bacteria</taxon>
        <taxon>Pseudomonadati</taxon>
        <taxon>Thermodesulfobacteriota</taxon>
        <taxon>Desulfovibrionia</taxon>
        <taxon>Desulfovibrionales</taxon>
        <taxon>Desulfovibrionaceae</taxon>
    </lineage>
</organism>
<dbReference type="Proteomes" id="UP001061361">
    <property type="component" value="Chromosome"/>
</dbReference>
<dbReference type="SUPFAM" id="SSF51182">
    <property type="entry name" value="RmlC-like cupins"/>
    <property type="match status" value="1"/>
</dbReference>
<dbReference type="InterPro" id="IPR014710">
    <property type="entry name" value="RmlC-like_jellyroll"/>
</dbReference>
<evidence type="ECO:0008006" key="3">
    <source>
        <dbReference type="Google" id="ProtNLM"/>
    </source>
</evidence>
<dbReference type="Gene3D" id="2.60.120.10">
    <property type="entry name" value="Jelly Rolls"/>
    <property type="match status" value="1"/>
</dbReference>